<dbReference type="GO" id="GO:0005634">
    <property type="term" value="C:nucleus"/>
    <property type="evidence" value="ECO:0007669"/>
    <property type="project" value="UniProtKB-SubCell"/>
</dbReference>
<dbReference type="CDD" id="cd04517">
    <property type="entry name" value="TLF"/>
    <property type="match status" value="1"/>
</dbReference>
<dbReference type="AlphaFoldDB" id="A0A7R8VC20"/>
<dbReference type="GO" id="GO:0006352">
    <property type="term" value="P:DNA-templated transcription initiation"/>
    <property type="evidence" value="ECO:0007669"/>
    <property type="project" value="InterPro"/>
</dbReference>
<evidence type="ECO:0000256" key="1">
    <source>
        <dbReference type="ARBA" id="ARBA00004123"/>
    </source>
</evidence>
<dbReference type="SUPFAM" id="SSF55945">
    <property type="entry name" value="TATA-box binding protein-like"/>
    <property type="match status" value="2"/>
</dbReference>
<keyword evidence="4" id="KW-0805">Transcription regulation</keyword>
<dbReference type="Gene3D" id="3.30.310.10">
    <property type="entry name" value="TATA-Binding Protein"/>
    <property type="match status" value="2"/>
</dbReference>
<evidence type="ECO:0000256" key="2">
    <source>
        <dbReference type="ARBA" id="ARBA00005560"/>
    </source>
</evidence>
<keyword evidence="5" id="KW-0238">DNA-binding</keyword>
<dbReference type="InterPro" id="IPR031658">
    <property type="entry name" value="Cyclin_C_2"/>
</dbReference>
<evidence type="ECO:0000256" key="7">
    <source>
        <dbReference type="ARBA" id="ARBA00023163"/>
    </source>
</evidence>
<evidence type="ECO:0000259" key="13">
    <source>
        <dbReference type="SMART" id="SM00385"/>
    </source>
</evidence>
<feature type="domain" description="Cyclin-like" evidence="13">
    <location>
        <begin position="2"/>
        <end position="100"/>
    </location>
</feature>
<feature type="compositionally biased region" description="Acidic residues" evidence="12">
    <location>
        <begin position="600"/>
        <end position="619"/>
    </location>
</feature>
<evidence type="ECO:0000256" key="6">
    <source>
        <dbReference type="ARBA" id="ARBA00023127"/>
    </source>
</evidence>
<comment type="similarity">
    <text evidence="3">Belongs to the cyclin family. Cyclin C subfamily.</text>
</comment>
<dbReference type="CDD" id="cd20514">
    <property type="entry name" value="CYCLIN_CCNC_rpt2"/>
    <property type="match status" value="1"/>
</dbReference>
<evidence type="ECO:0000256" key="12">
    <source>
        <dbReference type="SAM" id="MobiDB-lite"/>
    </source>
</evidence>
<evidence type="ECO:0000256" key="8">
    <source>
        <dbReference type="ARBA" id="ARBA00023242"/>
    </source>
</evidence>
<accession>A0A7R8VC20</accession>
<evidence type="ECO:0000256" key="3">
    <source>
        <dbReference type="ARBA" id="ARBA00008638"/>
    </source>
</evidence>
<dbReference type="CDD" id="cd20513">
    <property type="entry name" value="CYCLIN_CCNC_rpt1"/>
    <property type="match status" value="1"/>
</dbReference>
<evidence type="ECO:0000256" key="5">
    <source>
        <dbReference type="ARBA" id="ARBA00023125"/>
    </source>
</evidence>
<evidence type="ECO:0000313" key="14">
    <source>
        <dbReference type="EMBL" id="CAD7194663.1"/>
    </source>
</evidence>
<dbReference type="PANTHER" id="PTHR10126">
    <property type="entry name" value="TATA-BOX BINDING PROTEIN"/>
    <property type="match status" value="1"/>
</dbReference>
<sequence length="626" mass="70760">MSIIQILGEQLKLRQQVIATATVFFKRFYARNSLKCIDPLLLAPTCVFLASKVEEFGVISNSRLITTCQTVVKNKFNYAYTQEFPYRTNHILECEFYLLENLDCCLIVYQPYRPLMQLIHDIGGQEDQLLALTWRVINDSLRTDVSLLYPPYQIAIGCLQIACVILQKDLKTWFAELTVDFDKIQEIARYVLNLFDLWKTYDEKKDIQALLAKMPKPKTQPMTFTSNNYLNITIEERGETQRKSEPNGIKSLTNGNHLELEKVEDAQVCPDTSGIVAEEMPVPAENVEEPEVDIVINNVVCSFSVRCHLNLRQIALNGANVEYRRENGMITMKLRKPYTTASMWSSGKITCTGATSEDQAKIAARRFARCLQKLGFKTRFNNFRVVNVLGTCSMPFAIRITPFSERYKNAANYEPELHPGVTYKLKEPKATLKIFSTGSVTVTAVKGWGEKVGESVPATLVAVEQKDVPRWGGRVLVQAALVAVGGRVGHPVWVATLRLASDLGITILSTLVTDSLENMKCGAVQEVKRVVGAACASAEERYKGRLNTPSVADVQAAIEHIFPLVYEFRKERSKADILAMQLKRQGIKKSRTFTTHIQVEEPEDYEELDETSEEEEEIYDSDKSWD</sequence>
<keyword evidence="7" id="KW-0804">Transcription</keyword>
<dbReference type="InterPro" id="IPR036915">
    <property type="entry name" value="Cyclin-like_sf"/>
</dbReference>
<keyword evidence="6 11" id="KW-0195">Cyclin</keyword>
<dbReference type="EMBL" id="OA564540">
    <property type="protein sequence ID" value="CAD7194663.1"/>
    <property type="molecule type" value="Genomic_DNA"/>
</dbReference>
<dbReference type="InterPro" id="IPR000814">
    <property type="entry name" value="TBP"/>
</dbReference>
<dbReference type="PRINTS" id="PR00686">
    <property type="entry name" value="TIFACTORIID"/>
</dbReference>
<comment type="similarity">
    <text evidence="2">Belongs to the TBP family.</text>
</comment>
<dbReference type="Pfam" id="PF00352">
    <property type="entry name" value="TBP"/>
    <property type="match status" value="2"/>
</dbReference>
<evidence type="ECO:0000256" key="9">
    <source>
        <dbReference type="ARBA" id="ARBA00023474"/>
    </source>
</evidence>
<dbReference type="Gene3D" id="1.10.472.10">
    <property type="entry name" value="Cyclin-like"/>
    <property type="match status" value="2"/>
</dbReference>
<dbReference type="SUPFAM" id="SSF47954">
    <property type="entry name" value="Cyclin-like"/>
    <property type="match status" value="2"/>
</dbReference>
<dbReference type="InterPro" id="IPR006671">
    <property type="entry name" value="Cyclin_N"/>
</dbReference>
<feature type="domain" description="Cyclin-like" evidence="13">
    <location>
        <begin position="114"/>
        <end position="193"/>
    </location>
</feature>
<dbReference type="InterPro" id="IPR012295">
    <property type="entry name" value="TBP_dom_sf"/>
</dbReference>
<dbReference type="SMART" id="SM00385">
    <property type="entry name" value="CYCLIN"/>
    <property type="match status" value="2"/>
</dbReference>
<feature type="region of interest" description="Disordered" evidence="12">
    <location>
        <begin position="598"/>
        <end position="626"/>
    </location>
</feature>
<reference evidence="14" key="1">
    <citation type="submission" date="2020-11" db="EMBL/GenBank/DDBJ databases">
        <authorList>
            <person name="Tran Van P."/>
        </authorList>
    </citation>
    <scope>NUCLEOTIDE SEQUENCE</scope>
</reference>
<protein>
    <recommendedName>
        <fullName evidence="9">TATA box-binding protein-like 1</fullName>
    </recommendedName>
    <alternativeName>
        <fullName evidence="10">TBP-like factor</fullName>
    </alternativeName>
</protein>
<keyword evidence="8" id="KW-0539">Nucleus</keyword>
<evidence type="ECO:0000256" key="11">
    <source>
        <dbReference type="RuleBase" id="RU000383"/>
    </source>
</evidence>
<comment type="subcellular location">
    <subcellularLocation>
        <location evidence="1">Nucleus</location>
    </subcellularLocation>
</comment>
<dbReference type="Pfam" id="PF00134">
    <property type="entry name" value="Cyclin_N"/>
    <property type="match status" value="1"/>
</dbReference>
<dbReference type="InterPro" id="IPR015445">
    <property type="entry name" value="TBP-like"/>
</dbReference>
<dbReference type="InterPro" id="IPR013763">
    <property type="entry name" value="Cyclin-like_dom"/>
</dbReference>
<proteinExistence type="inferred from homology"/>
<dbReference type="Pfam" id="PF16899">
    <property type="entry name" value="Cyclin_C_2"/>
    <property type="match status" value="1"/>
</dbReference>
<dbReference type="GO" id="GO:0003677">
    <property type="term" value="F:DNA binding"/>
    <property type="evidence" value="ECO:0007669"/>
    <property type="project" value="UniProtKB-KW"/>
</dbReference>
<dbReference type="FunFam" id="3.30.310.10:FF:000005">
    <property type="entry name" value="TATA box-binding protein-like 1"/>
    <property type="match status" value="1"/>
</dbReference>
<gene>
    <name evidence="14" type="ORF">TDIB3V08_LOCUS1080</name>
</gene>
<organism evidence="14">
    <name type="scientific">Timema douglasi</name>
    <name type="common">Walking stick</name>
    <dbReference type="NCBI Taxonomy" id="61478"/>
    <lineage>
        <taxon>Eukaryota</taxon>
        <taxon>Metazoa</taxon>
        <taxon>Ecdysozoa</taxon>
        <taxon>Arthropoda</taxon>
        <taxon>Hexapoda</taxon>
        <taxon>Insecta</taxon>
        <taxon>Pterygota</taxon>
        <taxon>Neoptera</taxon>
        <taxon>Polyneoptera</taxon>
        <taxon>Phasmatodea</taxon>
        <taxon>Timematodea</taxon>
        <taxon>Timematoidea</taxon>
        <taxon>Timematidae</taxon>
        <taxon>Timema</taxon>
    </lineage>
</organism>
<name>A0A7R8VC20_TIMDO</name>
<evidence type="ECO:0000256" key="10">
    <source>
        <dbReference type="ARBA" id="ARBA00033173"/>
    </source>
</evidence>
<evidence type="ECO:0000256" key="4">
    <source>
        <dbReference type="ARBA" id="ARBA00023015"/>
    </source>
</evidence>